<dbReference type="GO" id="GO:0055085">
    <property type="term" value="P:transmembrane transport"/>
    <property type="evidence" value="ECO:0007669"/>
    <property type="project" value="InterPro"/>
</dbReference>
<dbReference type="InterPro" id="IPR035906">
    <property type="entry name" value="MetI-like_sf"/>
</dbReference>
<dbReference type="PANTHER" id="PTHR30193:SF37">
    <property type="entry name" value="INNER MEMBRANE ABC TRANSPORTER PERMEASE PROTEIN YCJO"/>
    <property type="match status" value="1"/>
</dbReference>
<organism evidence="9 10">
    <name type="scientific">Porcincola intestinalis</name>
    <dbReference type="NCBI Taxonomy" id="2606632"/>
    <lineage>
        <taxon>Bacteria</taxon>
        <taxon>Bacillati</taxon>
        <taxon>Bacillota</taxon>
        <taxon>Clostridia</taxon>
        <taxon>Lachnospirales</taxon>
        <taxon>Lachnospiraceae</taxon>
        <taxon>Porcincola</taxon>
    </lineage>
</organism>
<feature type="domain" description="ABC transmembrane type-1" evidence="8">
    <location>
        <begin position="86"/>
        <end position="303"/>
    </location>
</feature>
<evidence type="ECO:0000256" key="3">
    <source>
        <dbReference type="ARBA" id="ARBA00022475"/>
    </source>
</evidence>
<dbReference type="InterPro" id="IPR000515">
    <property type="entry name" value="MetI-like"/>
</dbReference>
<evidence type="ECO:0000313" key="10">
    <source>
        <dbReference type="Proteomes" id="UP000481852"/>
    </source>
</evidence>
<feature type="transmembrane region" description="Helical" evidence="7">
    <location>
        <begin position="282"/>
        <end position="304"/>
    </location>
</feature>
<comment type="subcellular location">
    <subcellularLocation>
        <location evidence="1">Cell membrane</location>
        <topology evidence="1">Multi-pass membrane protein</topology>
    </subcellularLocation>
</comment>
<keyword evidence="2" id="KW-0813">Transport</keyword>
<gene>
    <name evidence="9" type="ORF">FYJ35_03505</name>
</gene>
<evidence type="ECO:0000256" key="1">
    <source>
        <dbReference type="ARBA" id="ARBA00004651"/>
    </source>
</evidence>
<accession>A0A6L5X597</accession>
<dbReference type="CDD" id="cd06261">
    <property type="entry name" value="TM_PBP2"/>
    <property type="match status" value="1"/>
</dbReference>
<feature type="transmembrane region" description="Helical" evidence="7">
    <location>
        <begin position="184"/>
        <end position="202"/>
    </location>
</feature>
<dbReference type="InterPro" id="IPR051393">
    <property type="entry name" value="ABC_transporter_permease"/>
</dbReference>
<feature type="transmembrane region" description="Helical" evidence="7">
    <location>
        <begin position="125"/>
        <end position="144"/>
    </location>
</feature>
<dbReference type="AlphaFoldDB" id="A0A6L5X597"/>
<keyword evidence="4 7" id="KW-0812">Transmembrane</keyword>
<reference evidence="9 10" key="1">
    <citation type="submission" date="2019-08" db="EMBL/GenBank/DDBJ databases">
        <title>In-depth cultivation of the pig gut microbiome towards novel bacterial diversity and tailored functional studies.</title>
        <authorList>
            <person name="Wylensek D."/>
            <person name="Hitch T.C.A."/>
            <person name="Clavel T."/>
        </authorList>
    </citation>
    <scope>NUCLEOTIDE SEQUENCE [LARGE SCALE GENOMIC DNA]</scope>
    <source>
        <strain evidence="9 10">Oil+RF-744-WCA-WT-11</strain>
    </source>
</reference>
<evidence type="ECO:0000256" key="7">
    <source>
        <dbReference type="SAM" id="Phobius"/>
    </source>
</evidence>
<keyword evidence="10" id="KW-1185">Reference proteome</keyword>
<dbReference type="EMBL" id="VULZ01000002">
    <property type="protein sequence ID" value="MSS14116.1"/>
    <property type="molecule type" value="Genomic_DNA"/>
</dbReference>
<dbReference type="PANTHER" id="PTHR30193">
    <property type="entry name" value="ABC TRANSPORTER PERMEASE PROTEIN"/>
    <property type="match status" value="1"/>
</dbReference>
<feature type="transmembrane region" description="Helical" evidence="7">
    <location>
        <begin position="222"/>
        <end position="245"/>
    </location>
</feature>
<protein>
    <submittedName>
        <fullName evidence="9">Sugar ABC transporter permease</fullName>
    </submittedName>
</protein>
<feature type="transmembrane region" description="Helical" evidence="7">
    <location>
        <begin position="27"/>
        <end position="49"/>
    </location>
</feature>
<dbReference type="Proteomes" id="UP000481852">
    <property type="component" value="Unassembled WGS sequence"/>
</dbReference>
<evidence type="ECO:0000256" key="5">
    <source>
        <dbReference type="ARBA" id="ARBA00022989"/>
    </source>
</evidence>
<comment type="caution">
    <text evidence="9">The sequence shown here is derived from an EMBL/GenBank/DDBJ whole genome shotgun (WGS) entry which is preliminary data.</text>
</comment>
<evidence type="ECO:0000313" key="9">
    <source>
        <dbReference type="EMBL" id="MSS14116.1"/>
    </source>
</evidence>
<evidence type="ECO:0000256" key="6">
    <source>
        <dbReference type="ARBA" id="ARBA00023136"/>
    </source>
</evidence>
<name>A0A6L5X597_9FIRM</name>
<proteinExistence type="predicted"/>
<dbReference type="SUPFAM" id="SSF161098">
    <property type="entry name" value="MetI-like"/>
    <property type="match status" value="1"/>
</dbReference>
<dbReference type="PROSITE" id="PS50928">
    <property type="entry name" value="ABC_TM1"/>
    <property type="match status" value="1"/>
</dbReference>
<evidence type="ECO:0000259" key="8">
    <source>
        <dbReference type="PROSITE" id="PS50928"/>
    </source>
</evidence>
<dbReference type="Gene3D" id="1.10.3720.10">
    <property type="entry name" value="MetI-like"/>
    <property type="match status" value="1"/>
</dbReference>
<evidence type="ECO:0000256" key="2">
    <source>
        <dbReference type="ARBA" id="ARBA00022448"/>
    </source>
</evidence>
<keyword evidence="6 7" id="KW-0472">Membrane</keyword>
<dbReference type="GO" id="GO:0005886">
    <property type="term" value="C:plasma membrane"/>
    <property type="evidence" value="ECO:0007669"/>
    <property type="project" value="UniProtKB-SubCell"/>
</dbReference>
<evidence type="ECO:0000256" key="4">
    <source>
        <dbReference type="ARBA" id="ARBA00022692"/>
    </source>
</evidence>
<sequence length="312" mass="35185">MQNHAWMCPFSEVGMNTREIRTKKQKIFVYILVLIPFIAFVSVMIGPLANSVYYSLTKWKGVGSPKFIGFANYIKLFKTADFWLVVGNTLYLTLVCTLGQVGIALVICFLMTIRRLRFKTFHRAVIFFPVVMAPVVVGYVWRFIYNGDNGLLNAFLRATGQSRLMKNWLGDPSIVLRSVSVPVIWQYIGLYMVIMLSAVAAIPEEIFESAELDGCTGFKKSIYITLPMIWDSFKICIILCASGTMKIYDHLVALTNGGPGRSSESMAMYCYEYTFRYGNFGMGAAIAVAILVFAFAIAGTLQFVMTRRKIYE</sequence>
<keyword evidence="3" id="KW-1003">Cell membrane</keyword>
<feature type="transmembrane region" description="Helical" evidence="7">
    <location>
        <begin position="90"/>
        <end position="113"/>
    </location>
</feature>
<keyword evidence="5 7" id="KW-1133">Transmembrane helix</keyword>